<accession>A0A378VXH3</accession>
<proteinExistence type="predicted"/>
<protein>
    <submittedName>
        <fullName evidence="1">Alternative ribosome-rescue factor A</fullName>
    </submittedName>
</protein>
<dbReference type="EMBL" id="UGRI01000001">
    <property type="protein sequence ID" value="SUA23861.1"/>
    <property type="molecule type" value="Genomic_DNA"/>
</dbReference>
<reference evidence="1" key="1">
    <citation type="submission" date="2018-06" db="EMBL/GenBank/DDBJ databases">
        <authorList>
            <consortium name="Pathogen Informatics"/>
            <person name="Doyle S."/>
        </authorList>
    </citation>
    <scope>NUCLEOTIDE SEQUENCE [LARGE SCALE GENOMIC DNA]</scope>
    <source>
        <strain evidence="1">NCTC11421</strain>
    </source>
</reference>
<sequence>MGGKAQHNKGKIRDNALKALVKSDLFRHKVERKRKGKGSYNRQEAKKRRDGFDTVPPFYALNVEALAAAAGVFDIGVFKFETFLQIFFGVIDLCAVQINQAFRVDINARAVSFEIRSSPLASSTNSRLYAIPEQPLVFTPKRTPKPLPRLAR</sequence>
<evidence type="ECO:0000313" key="1">
    <source>
        <dbReference type="EMBL" id="SUA23861.1"/>
    </source>
</evidence>
<dbReference type="GO" id="GO:0072344">
    <property type="term" value="P:rescue of stalled ribosome"/>
    <property type="evidence" value="ECO:0007669"/>
    <property type="project" value="InterPro"/>
</dbReference>
<name>A0A378VXH3_NEIGO</name>
<dbReference type="InterPro" id="IPR005589">
    <property type="entry name" value="ArfA"/>
</dbReference>
<gene>
    <name evidence="1" type="primary">arfA</name>
    <name evidence="1" type="ORF">NCTC11421_01851</name>
</gene>
<dbReference type="Pfam" id="PF03889">
    <property type="entry name" value="ArfA"/>
    <property type="match status" value="1"/>
</dbReference>
<organism evidence="1">
    <name type="scientific">Neisseria gonorrhoeae</name>
    <dbReference type="NCBI Taxonomy" id="485"/>
    <lineage>
        <taxon>Bacteria</taxon>
        <taxon>Pseudomonadati</taxon>
        <taxon>Pseudomonadota</taxon>
        <taxon>Betaproteobacteria</taxon>
        <taxon>Neisseriales</taxon>
        <taxon>Neisseriaceae</taxon>
        <taxon>Neisseria</taxon>
    </lineage>
</organism>
<dbReference type="AlphaFoldDB" id="A0A378VXH3"/>